<comment type="caution">
    <text evidence="1">The sequence shown here is derived from an EMBL/GenBank/DDBJ whole genome shotgun (WGS) entry which is preliminary data.</text>
</comment>
<organism evidence="1 2">
    <name type="scientific">Nocardioides soli</name>
    <dbReference type="NCBI Taxonomy" id="1036020"/>
    <lineage>
        <taxon>Bacteria</taxon>
        <taxon>Bacillati</taxon>
        <taxon>Actinomycetota</taxon>
        <taxon>Actinomycetes</taxon>
        <taxon>Propionibacteriales</taxon>
        <taxon>Nocardioidaceae</taxon>
        <taxon>Nocardioides</taxon>
    </lineage>
</organism>
<dbReference type="EMBL" id="JACHWR010000001">
    <property type="protein sequence ID" value="MBB3040992.1"/>
    <property type="molecule type" value="Genomic_DNA"/>
</dbReference>
<evidence type="ECO:0000313" key="1">
    <source>
        <dbReference type="EMBL" id="MBB3040992.1"/>
    </source>
</evidence>
<dbReference type="AlphaFoldDB" id="A0A7W4VTA7"/>
<dbReference type="RefSeq" id="WP_183590952.1">
    <property type="nucleotide sequence ID" value="NZ_JACHWR010000001.1"/>
</dbReference>
<protein>
    <submittedName>
        <fullName evidence="1">Uncharacterized protein</fullName>
    </submittedName>
</protein>
<sequence length="167" mass="17646">MADLYSAESGDTPTLVPIENAEAMRDYLDALNDAGIDCRAVGMDSRGEPFLISLSGCYADSEVVLYGNPWDNEVDWGTGPSCVECMAQRPHGIDSVRFPAFIVQAPTEDGAFAGCGVANPPAPELSADHARCRRCGAVVHLLLIAHHDRDCPVATPTAPTKGGDGDE</sequence>
<accession>A0A7W4VTA7</accession>
<name>A0A7W4VTA7_9ACTN</name>
<gene>
    <name evidence="1" type="ORF">FHU40_000793</name>
</gene>
<reference evidence="1 2" key="1">
    <citation type="submission" date="2020-08" db="EMBL/GenBank/DDBJ databases">
        <title>Sequencing the genomes of 1000 actinobacteria strains.</title>
        <authorList>
            <person name="Klenk H.-P."/>
        </authorList>
    </citation>
    <scope>NUCLEOTIDE SEQUENCE [LARGE SCALE GENOMIC DNA]</scope>
    <source>
        <strain evidence="1 2">DSM 105498</strain>
    </source>
</reference>
<evidence type="ECO:0000313" key="2">
    <source>
        <dbReference type="Proteomes" id="UP000589626"/>
    </source>
</evidence>
<proteinExistence type="predicted"/>
<keyword evidence="2" id="KW-1185">Reference proteome</keyword>
<dbReference type="Proteomes" id="UP000589626">
    <property type="component" value="Unassembled WGS sequence"/>
</dbReference>